<evidence type="ECO:0000313" key="2">
    <source>
        <dbReference type="Proteomes" id="UP000287224"/>
    </source>
</evidence>
<comment type="caution">
    <text evidence="1">The sequence shown here is derived from an EMBL/GenBank/DDBJ whole genome shotgun (WGS) entry which is preliminary data.</text>
</comment>
<protein>
    <submittedName>
        <fullName evidence="1">Uncharacterized protein</fullName>
    </submittedName>
</protein>
<dbReference type="Proteomes" id="UP000287224">
    <property type="component" value="Unassembled WGS sequence"/>
</dbReference>
<accession>A0A401ZEI6</accession>
<sequence>MEAYNRLQVPGSSLEDIVPRTRVEVPYPTAQVGAQLVQGLDELLE</sequence>
<keyword evidence="2" id="KW-1185">Reference proteome</keyword>
<name>A0A401ZEI6_9CHLR</name>
<dbReference type="EMBL" id="BIFQ01000001">
    <property type="protein sequence ID" value="GCE05291.1"/>
    <property type="molecule type" value="Genomic_DNA"/>
</dbReference>
<dbReference type="RefSeq" id="WP_160145833.1">
    <property type="nucleotide sequence ID" value="NZ_BIFQ01000001.1"/>
</dbReference>
<gene>
    <name evidence="1" type="ORF">KDAU_26200</name>
</gene>
<organism evidence="1 2">
    <name type="scientific">Dictyobacter aurantiacus</name>
    <dbReference type="NCBI Taxonomy" id="1936993"/>
    <lineage>
        <taxon>Bacteria</taxon>
        <taxon>Bacillati</taxon>
        <taxon>Chloroflexota</taxon>
        <taxon>Ktedonobacteria</taxon>
        <taxon>Ktedonobacterales</taxon>
        <taxon>Dictyobacteraceae</taxon>
        <taxon>Dictyobacter</taxon>
    </lineage>
</organism>
<dbReference type="AlphaFoldDB" id="A0A401ZEI6"/>
<proteinExistence type="predicted"/>
<evidence type="ECO:0000313" key="1">
    <source>
        <dbReference type="EMBL" id="GCE05291.1"/>
    </source>
</evidence>
<reference evidence="2" key="1">
    <citation type="submission" date="2018-12" db="EMBL/GenBank/DDBJ databases">
        <title>Tengunoibacter tsumagoiensis gen. nov., sp. nov., Dictyobacter kobayashii sp. nov., D. alpinus sp. nov., and D. joshuensis sp. nov. and description of Dictyobacteraceae fam. nov. within the order Ktedonobacterales isolated from Tengu-no-mugimeshi.</title>
        <authorList>
            <person name="Wang C.M."/>
            <person name="Zheng Y."/>
            <person name="Sakai Y."/>
            <person name="Toyoda A."/>
            <person name="Minakuchi Y."/>
            <person name="Abe K."/>
            <person name="Yokota A."/>
            <person name="Yabe S."/>
        </authorList>
    </citation>
    <scope>NUCLEOTIDE SEQUENCE [LARGE SCALE GENOMIC DNA]</scope>
    <source>
        <strain evidence="2">S-27</strain>
    </source>
</reference>